<dbReference type="HOGENOM" id="CLU_2428057_0_0_1"/>
<dbReference type="Proteomes" id="UP000014480">
    <property type="component" value="Unassembled WGS sequence"/>
</dbReference>
<dbReference type="GO" id="GO:0022857">
    <property type="term" value="F:transmembrane transporter activity"/>
    <property type="evidence" value="ECO:0007669"/>
    <property type="project" value="InterPro"/>
</dbReference>
<dbReference type="Gene3D" id="1.20.1250.20">
    <property type="entry name" value="MFS general substrate transporter like domains"/>
    <property type="match status" value="1"/>
</dbReference>
<evidence type="ECO:0000313" key="5">
    <source>
        <dbReference type="EMBL" id="TDZ14524.1"/>
    </source>
</evidence>
<evidence type="ECO:0000256" key="4">
    <source>
        <dbReference type="ARBA" id="ARBA00023136"/>
    </source>
</evidence>
<reference evidence="6" key="2">
    <citation type="journal article" date="2019" name="Mol. Plant Microbe Interact.">
        <title>Genome sequence resources for four phytopathogenic fungi from the Colletotrichum orbiculare species complex.</title>
        <authorList>
            <person name="Gan P."/>
            <person name="Tsushima A."/>
            <person name="Narusaka M."/>
            <person name="Narusaka Y."/>
            <person name="Takano Y."/>
            <person name="Kubo Y."/>
            <person name="Shirasu K."/>
        </authorList>
    </citation>
    <scope>GENOME REANNOTATION</scope>
    <source>
        <strain evidence="6">104-T / ATCC 96160 / CBS 514.97 / LARS 414 / MAFF 240422</strain>
    </source>
</reference>
<protein>
    <submittedName>
        <fullName evidence="5">Quinate permease</fullName>
    </submittedName>
</protein>
<name>N4VG31_COLOR</name>
<keyword evidence="3" id="KW-1133">Transmembrane helix</keyword>
<keyword evidence="4" id="KW-0472">Membrane</keyword>
<dbReference type="Pfam" id="PF00083">
    <property type="entry name" value="Sugar_tr"/>
    <property type="match status" value="1"/>
</dbReference>
<keyword evidence="6" id="KW-1185">Reference proteome</keyword>
<comment type="subcellular location">
    <subcellularLocation>
        <location evidence="1">Membrane</location>
    </subcellularLocation>
</comment>
<reference evidence="6" key="1">
    <citation type="journal article" date="2013" name="New Phytol.">
        <title>Comparative genomic and transcriptomic analyses reveal the hemibiotrophic stage shift of Colletotrichum fungi.</title>
        <authorList>
            <person name="Gan P."/>
            <person name="Ikeda K."/>
            <person name="Irieda H."/>
            <person name="Narusaka M."/>
            <person name="O'Connell R.J."/>
            <person name="Narusaka Y."/>
            <person name="Takano Y."/>
            <person name="Kubo Y."/>
            <person name="Shirasu K."/>
        </authorList>
    </citation>
    <scope>NUCLEOTIDE SEQUENCE [LARGE SCALE GENOMIC DNA]</scope>
    <source>
        <strain evidence="6">104-T / ATCC 96160 / CBS 514.97 / LARS 414 / MAFF 240422</strain>
    </source>
</reference>
<proteinExistence type="predicted"/>
<sequence>MGLLQKIVRNEATRSDPPEIYNARVILISFVACGGALLFGMDMGIIGGVLTMDWFKRQVLTSGTQLQDSLLTRTSTRHCGLMDQPKTALTNLASNIVSVIQAGAFAGALF</sequence>
<dbReference type="GO" id="GO:0016020">
    <property type="term" value="C:membrane"/>
    <property type="evidence" value="ECO:0007669"/>
    <property type="project" value="UniProtKB-SubCell"/>
</dbReference>
<accession>N4VG31</accession>
<dbReference type="OrthoDB" id="508119at2759"/>
<dbReference type="InterPro" id="IPR036259">
    <property type="entry name" value="MFS_trans_sf"/>
</dbReference>
<gene>
    <name evidence="5" type="primary">qutD-3</name>
    <name evidence="5" type="ORF">Cob_v012491</name>
</gene>
<evidence type="ECO:0000256" key="3">
    <source>
        <dbReference type="ARBA" id="ARBA00022989"/>
    </source>
</evidence>
<keyword evidence="2" id="KW-0812">Transmembrane</keyword>
<evidence type="ECO:0000256" key="1">
    <source>
        <dbReference type="ARBA" id="ARBA00004370"/>
    </source>
</evidence>
<dbReference type="EMBL" id="AMCV02000049">
    <property type="protein sequence ID" value="TDZ14524.1"/>
    <property type="molecule type" value="Genomic_DNA"/>
</dbReference>
<organism evidence="5 6">
    <name type="scientific">Colletotrichum orbiculare (strain 104-T / ATCC 96160 / CBS 514.97 / LARS 414 / MAFF 240422)</name>
    <name type="common">Cucumber anthracnose fungus</name>
    <name type="synonym">Colletotrichum lagenarium</name>
    <dbReference type="NCBI Taxonomy" id="1213857"/>
    <lineage>
        <taxon>Eukaryota</taxon>
        <taxon>Fungi</taxon>
        <taxon>Dikarya</taxon>
        <taxon>Ascomycota</taxon>
        <taxon>Pezizomycotina</taxon>
        <taxon>Sordariomycetes</taxon>
        <taxon>Hypocreomycetidae</taxon>
        <taxon>Glomerellales</taxon>
        <taxon>Glomerellaceae</taxon>
        <taxon>Colletotrichum</taxon>
        <taxon>Colletotrichum orbiculare species complex</taxon>
    </lineage>
</organism>
<dbReference type="InterPro" id="IPR005828">
    <property type="entry name" value="MFS_sugar_transport-like"/>
</dbReference>
<evidence type="ECO:0000313" key="6">
    <source>
        <dbReference type="Proteomes" id="UP000014480"/>
    </source>
</evidence>
<dbReference type="AlphaFoldDB" id="N4VG31"/>
<evidence type="ECO:0000256" key="2">
    <source>
        <dbReference type="ARBA" id="ARBA00022692"/>
    </source>
</evidence>
<comment type="caution">
    <text evidence="5">The sequence shown here is derived from an EMBL/GenBank/DDBJ whole genome shotgun (WGS) entry which is preliminary data.</text>
</comment>
<dbReference type="eggNOG" id="KOG0254">
    <property type="taxonomic scope" value="Eukaryota"/>
</dbReference>